<sequence>MALIVQKFGGTSVGSVERIEQVADKVAGFRDLGHDIVVVVSAMSGETNRLIELAQQIQEQPLPREMDVLVSTGEQVTTALLAMALQKRGKPAKSYNGSQVRILTDDAHTKARIREIDDARLHADLQAGNVVVVAGFQGVDEQGNITTLGRGGSDTTAVALAAALKADECQIYTDVDGVYTTDPRVVDGAKRLDKITFEEMLEMASMGSKVLQIRAVEFAGKYNVPLRVLHSFQEGPGTLITFEEEDAMETPTIAGIAFNRDEAKLTILGVPDMPGVAFKILGPIGNANIEVDVIVQNVAEDNSTDFTFTVSRSELARGEEILKRTASELGAREVRADSRIAKISVVGVGMRSHAGVASQMFEALADVGINIQMITTSEIKISVIIEEKFLELAVRALHSSFELDAEPTEESAA</sequence>
<dbReference type="InterPro" id="IPR054352">
    <property type="entry name" value="ACT_Aspartokinase"/>
</dbReference>
<dbReference type="SUPFAM" id="SSF53633">
    <property type="entry name" value="Carbamate kinase-like"/>
    <property type="match status" value="1"/>
</dbReference>
<evidence type="ECO:0000313" key="15">
    <source>
        <dbReference type="EMBL" id="WOJ93605.1"/>
    </source>
</evidence>
<evidence type="ECO:0000256" key="12">
    <source>
        <dbReference type="RuleBase" id="RU003448"/>
    </source>
</evidence>
<dbReference type="NCBIfam" id="NF005154">
    <property type="entry name" value="PRK06635.1-2"/>
    <property type="match status" value="1"/>
</dbReference>
<dbReference type="PROSITE" id="PS51671">
    <property type="entry name" value="ACT"/>
    <property type="match status" value="2"/>
</dbReference>
<keyword evidence="9" id="KW-0067">ATP-binding</keyword>
<evidence type="ECO:0000256" key="2">
    <source>
        <dbReference type="ARBA" id="ARBA00004986"/>
    </source>
</evidence>
<dbReference type="NCBIfam" id="NF005155">
    <property type="entry name" value="PRK06635.1-4"/>
    <property type="match status" value="1"/>
</dbReference>
<dbReference type="InterPro" id="IPR045865">
    <property type="entry name" value="ACT-like_dom_sf"/>
</dbReference>
<evidence type="ECO:0000256" key="6">
    <source>
        <dbReference type="ARBA" id="ARBA00022679"/>
    </source>
</evidence>
<reference evidence="15 16" key="1">
    <citation type="submission" date="2023-10" db="EMBL/GenBank/DDBJ databases">
        <title>Two novel species belonging to the OM43/NOR5 clade.</title>
        <authorList>
            <person name="Park M."/>
        </authorList>
    </citation>
    <scope>NUCLEOTIDE SEQUENCE [LARGE SCALE GENOMIC DNA]</scope>
    <source>
        <strain evidence="15 16">IMCC43200</strain>
    </source>
</reference>
<dbReference type="EMBL" id="CP136864">
    <property type="protein sequence ID" value="WOJ93605.1"/>
    <property type="molecule type" value="Genomic_DNA"/>
</dbReference>
<evidence type="ECO:0000256" key="3">
    <source>
        <dbReference type="ARBA" id="ARBA00005139"/>
    </source>
</evidence>
<evidence type="ECO:0000256" key="1">
    <source>
        <dbReference type="ARBA" id="ARBA00004766"/>
    </source>
</evidence>
<dbReference type="EC" id="2.7.2.4" evidence="12"/>
<evidence type="ECO:0000313" key="16">
    <source>
        <dbReference type="Proteomes" id="UP001626537"/>
    </source>
</evidence>
<evidence type="ECO:0000256" key="8">
    <source>
        <dbReference type="ARBA" id="ARBA00022777"/>
    </source>
</evidence>
<name>A0ABZ0I356_9GAMM</name>
<dbReference type="CDD" id="cd04913">
    <property type="entry name" value="ACT_AKii-LysC-BS-like_1"/>
    <property type="match status" value="1"/>
</dbReference>
<keyword evidence="7" id="KW-0547">Nucleotide-binding</keyword>
<dbReference type="SUPFAM" id="SSF55021">
    <property type="entry name" value="ACT-like"/>
    <property type="match status" value="2"/>
</dbReference>
<dbReference type="InterPro" id="IPR041740">
    <property type="entry name" value="AKii-LysC-BS"/>
</dbReference>
<dbReference type="NCBIfam" id="TIGR00656">
    <property type="entry name" value="asp_kin_monofn"/>
    <property type="match status" value="1"/>
</dbReference>
<keyword evidence="5 13" id="KW-0028">Amino-acid biosynthesis</keyword>
<dbReference type="PROSITE" id="PS00324">
    <property type="entry name" value="ASPARTOKINASE"/>
    <property type="match status" value="1"/>
</dbReference>
<keyword evidence="16" id="KW-1185">Reference proteome</keyword>
<comment type="catalytic activity">
    <reaction evidence="11 12">
        <text>L-aspartate + ATP = 4-phospho-L-aspartate + ADP</text>
        <dbReference type="Rhea" id="RHEA:23776"/>
        <dbReference type="ChEBI" id="CHEBI:29991"/>
        <dbReference type="ChEBI" id="CHEBI:30616"/>
        <dbReference type="ChEBI" id="CHEBI:57535"/>
        <dbReference type="ChEBI" id="CHEBI:456216"/>
        <dbReference type="EC" id="2.7.2.4"/>
    </reaction>
</comment>
<comment type="pathway">
    <text evidence="3 13">Amino-acid biosynthesis; L-threonine biosynthesis; L-threonine from L-aspartate: step 1/5.</text>
</comment>
<feature type="domain" description="ACT" evidence="14">
    <location>
        <begin position="345"/>
        <end position="413"/>
    </location>
</feature>
<feature type="domain" description="ACT" evidence="14">
    <location>
        <begin position="265"/>
        <end position="339"/>
    </location>
</feature>
<dbReference type="InterPro" id="IPR018042">
    <property type="entry name" value="Aspartate_kinase_CS"/>
</dbReference>
<comment type="pathway">
    <text evidence="2 13">Amino-acid biosynthesis; L-methionine biosynthesis via de novo pathway; L-homoserine from L-aspartate: step 1/3.</text>
</comment>
<evidence type="ECO:0000259" key="14">
    <source>
        <dbReference type="PROSITE" id="PS51671"/>
    </source>
</evidence>
<dbReference type="Pfam" id="PF01842">
    <property type="entry name" value="ACT"/>
    <property type="match status" value="1"/>
</dbReference>
<keyword evidence="6 12" id="KW-0808">Transferase</keyword>
<evidence type="ECO:0000256" key="11">
    <source>
        <dbReference type="ARBA" id="ARBA00047872"/>
    </source>
</evidence>
<dbReference type="Pfam" id="PF00696">
    <property type="entry name" value="AA_kinase"/>
    <property type="match status" value="1"/>
</dbReference>
<evidence type="ECO:0000256" key="13">
    <source>
        <dbReference type="RuleBase" id="RU004249"/>
    </source>
</evidence>
<keyword evidence="10" id="KW-0457">Lysine biosynthesis</keyword>
<dbReference type="Gene3D" id="3.30.2130.10">
    <property type="entry name" value="VC0802-like"/>
    <property type="match status" value="1"/>
</dbReference>
<dbReference type="Pfam" id="PF22468">
    <property type="entry name" value="ACT_9"/>
    <property type="match status" value="1"/>
</dbReference>
<evidence type="ECO:0000256" key="9">
    <source>
        <dbReference type="ARBA" id="ARBA00022840"/>
    </source>
</evidence>
<dbReference type="PANTHER" id="PTHR21499:SF3">
    <property type="entry name" value="ASPARTOKINASE"/>
    <property type="match status" value="1"/>
</dbReference>
<dbReference type="InterPro" id="IPR036393">
    <property type="entry name" value="AceGlu_kinase-like_sf"/>
</dbReference>
<dbReference type="InterPro" id="IPR001341">
    <property type="entry name" value="Asp_kinase"/>
</dbReference>
<comment type="pathway">
    <text evidence="1 13">Amino-acid biosynthesis; L-lysine biosynthesis via DAP pathway; (S)-tetrahydrodipicolinate from L-aspartate: step 1/4.</text>
</comment>
<accession>A0ABZ0I356</accession>
<dbReference type="CDD" id="cd04936">
    <property type="entry name" value="ACT_AKii-LysC-BS-like_2"/>
    <property type="match status" value="1"/>
</dbReference>
<dbReference type="CDD" id="cd04261">
    <property type="entry name" value="AAK_AKii-LysC-BS"/>
    <property type="match status" value="1"/>
</dbReference>
<dbReference type="NCBIfam" id="TIGR00657">
    <property type="entry name" value="asp_kinases"/>
    <property type="match status" value="1"/>
</dbReference>
<gene>
    <name evidence="15" type="ORF">R0135_00205</name>
</gene>
<proteinExistence type="inferred from homology"/>
<dbReference type="InterPro" id="IPR005260">
    <property type="entry name" value="Asp_kin_monofn"/>
</dbReference>
<dbReference type="Proteomes" id="UP001626537">
    <property type="component" value="Chromosome"/>
</dbReference>
<evidence type="ECO:0000256" key="4">
    <source>
        <dbReference type="ARBA" id="ARBA00010122"/>
    </source>
</evidence>
<dbReference type="PIRSF" id="PIRSF000726">
    <property type="entry name" value="Asp_kin"/>
    <property type="match status" value="1"/>
</dbReference>
<organism evidence="15 16">
    <name type="scientific">Congregibacter variabilis</name>
    <dbReference type="NCBI Taxonomy" id="3081200"/>
    <lineage>
        <taxon>Bacteria</taxon>
        <taxon>Pseudomonadati</taxon>
        <taxon>Pseudomonadota</taxon>
        <taxon>Gammaproteobacteria</taxon>
        <taxon>Cellvibrionales</taxon>
        <taxon>Halieaceae</taxon>
        <taxon>Congregibacter</taxon>
    </lineage>
</organism>
<dbReference type="Gene3D" id="3.40.1160.10">
    <property type="entry name" value="Acetylglutamate kinase-like"/>
    <property type="match status" value="1"/>
</dbReference>
<dbReference type="PANTHER" id="PTHR21499">
    <property type="entry name" value="ASPARTATE KINASE"/>
    <property type="match status" value="1"/>
</dbReference>
<dbReference type="GO" id="GO:0004072">
    <property type="term" value="F:aspartate kinase activity"/>
    <property type="evidence" value="ECO:0007669"/>
    <property type="project" value="UniProtKB-EC"/>
</dbReference>
<evidence type="ECO:0000256" key="10">
    <source>
        <dbReference type="ARBA" id="ARBA00023154"/>
    </source>
</evidence>
<evidence type="ECO:0000256" key="5">
    <source>
        <dbReference type="ARBA" id="ARBA00022605"/>
    </source>
</evidence>
<evidence type="ECO:0000256" key="7">
    <source>
        <dbReference type="ARBA" id="ARBA00022741"/>
    </source>
</evidence>
<dbReference type="RefSeq" id="WP_407348249.1">
    <property type="nucleotide sequence ID" value="NZ_CP136864.1"/>
</dbReference>
<dbReference type="InterPro" id="IPR001048">
    <property type="entry name" value="Asp/Glu/Uridylate_kinase"/>
</dbReference>
<dbReference type="InterPro" id="IPR002912">
    <property type="entry name" value="ACT_dom"/>
</dbReference>
<comment type="similarity">
    <text evidence="4 12">Belongs to the aspartokinase family.</text>
</comment>
<protein>
    <recommendedName>
        <fullName evidence="12">Aspartokinase</fullName>
        <ecNumber evidence="12">2.7.2.4</ecNumber>
    </recommendedName>
</protein>
<keyword evidence="8 12" id="KW-0418">Kinase</keyword>